<proteinExistence type="predicted"/>
<name>A0A9K3KQ72_9STRA</name>
<reference evidence="3" key="2">
    <citation type="submission" date="2021-04" db="EMBL/GenBank/DDBJ databases">
        <authorList>
            <person name="Podell S."/>
        </authorList>
    </citation>
    <scope>NUCLEOTIDE SEQUENCE</scope>
    <source>
        <strain evidence="3">Hildebrandi</strain>
    </source>
</reference>
<evidence type="ECO:0000313" key="4">
    <source>
        <dbReference type="Proteomes" id="UP000693970"/>
    </source>
</evidence>
<evidence type="ECO:0000256" key="2">
    <source>
        <dbReference type="SAM" id="SignalP"/>
    </source>
</evidence>
<accession>A0A9K3KQ72</accession>
<feature type="compositionally biased region" description="Low complexity" evidence="1">
    <location>
        <begin position="48"/>
        <end position="68"/>
    </location>
</feature>
<feature type="chain" id="PRO_5039887406" evidence="2">
    <location>
        <begin position="25"/>
        <end position="148"/>
    </location>
</feature>
<dbReference type="EMBL" id="JAGRRH010000021">
    <property type="protein sequence ID" value="KAG7347130.1"/>
    <property type="molecule type" value="Genomic_DNA"/>
</dbReference>
<dbReference type="OrthoDB" id="448427at2759"/>
<dbReference type="InterPro" id="IPR018108">
    <property type="entry name" value="MCP_transmembrane"/>
</dbReference>
<sequence length="148" mass="16077">MNRFSATKAALFAVWLILPRDVRSLQIVNNNKKNANHRLLSPTIKPATTTSSSSSTSSSRHLSSVSTSVATSTTTVAETYTDEEKENVANTVNALTLTASNVQRRTLSRLSMSEPEIWKLALAGSLATLVSDVTMHPLDCIKTLQQTE</sequence>
<keyword evidence="2" id="KW-0732">Signal</keyword>
<evidence type="ECO:0000256" key="1">
    <source>
        <dbReference type="SAM" id="MobiDB-lite"/>
    </source>
</evidence>
<feature type="signal peptide" evidence="2">
    <location>
        <begin position="1"/>
        <end position="24"/>
    </location>
</feature>
<organism evidence="3 4">
    <name type="scientific">Nitzschia inconspicua</name>
    <dbReference type="NCBI Taxonomy" id="303405"/>
    <lineage>
        <taxon>Eukaryota</taxon>
        <taxon>Sar</taxon>
        <taxon>Stramenopiles</taxon>
        <taxon>Ochrophyta</taxon>
        <taxon>Bacillariophyta</taxon>
        <taxon>Bacillariophyceae</taxon>
        <taxon>Bacillariophycidae</taxon>
        <taxon>Bacillariales</taxon>
        <taxon>Bacillariaceae</taxon>
        <taxon>Nitzschia</taxon>
    </lineage>
</organism>
<dbReference type="Proteomes" id="UP000693970">
    <property type="component" value="Unassembled WGS sequence"/>
</dbReference>
<protein>
    <submittedName>
        <fullName evidence="3">Mitochondrial carrier protein</fullName>
    </submittedName>
</protein>
<dbReference type="AlphaFoldDB" id="A0A9K3KQ72"/>
<evidence type="ECO:0000313" key="3">
    <source>
        <dbReference type="EMBL" id="KAG7347130.1"/>
    </source>
</evidence>
<comment type="caution">
    <text evidence="3">The sequence shown here is derived from an EMBL/GenBank/DDBJ whole genome shotgun (WGS) entry which is preliminary data.</text>
</comment>
<gene>
    <name evidence="3" type="ORF">IV203_006199</name>
</gene>
<dbReference type="Pfam" id="PF00153">
    <property type="entry name" value="Mito_carr"/>
    <property type="match status" value="1"/>
</dbReference>
<keyword evidence="4" id="KW-1185">Reference proteome</keyword>
<reference evidence="3" key="1">
    <citation type="journal article" date="2021" name="Sci. Rep.">
        <title>Diploid genomic architecture of Nitzschia inconspicua, an elite biomass production diatom.</title>
        <authorList>
            <person name="Oliver A."/>
            <person name="Podell S."/>
            <person name="Pinowska A."/>
            <person name="Traller J.C."/>
            <person name="Smith S.R."/>
            <person name="McClure R."/>
            <person name="Beliaev A."/>
            <person name="Bohutskyi P."/>
            <person name="Hill E.A."/>
            <person name="Rabines A."/>
            <person name="Zheng H."/>
            <person name="Allen L.Z."/>
            <person name="Kuo A."/>
            <person name="Grigoriev I.V."/>
            <person name="Allen A.E."/>
            <person name="Hazlebeck D."/>
            <person name="Allen E.E."/>
        </authorList>
    </citation>
    <scope>NUCLEOTIDE SEQUENCE</scope>
    <source>
        <strain evidence="3">Hildebrandi</strain>
    </source>
</reference>
<feature type="region of interest" description="Disordered" evidence="1">
    <location>
        <begin position="38"/>
        <end position="68"/>
    </location>
</feature>